<evidence type="ECO:0000313" key="3">
    <source>
        <dbReference type="RefSeq" id="XP_030761284.1"/>
    </source>
</evidence>
<evidence type="ECO:0000256" key="1">
    <source>
        <dbReference type="SAM" id="MobiDB-lite"/>
    </source>
</evidence>
<dbReference type="GeneID" id="115886330"/>
<feature type="compositionally biased region" description="Acidic residues" evidence="1">
    <location>
        <begin position="62"/>
        <end position="82"/>
    </location>
</feature>
<accession>A0A6J2YDN4</accession>
<dbReference type="RefSeq" id="XP_030761284.1">
    <property type="nucleotide sequence ID" value="XM_030905424.1"/>
</dbReference>
<feature type="compositionally biased region" description="Low complexity" evidence="1">
    <location>
        <begin position="36"/>
        <end position="56"/>
    </location>
</feature>
<feature type="compositionally biased region" description="Basic and acidic residues" evidence="1">
    <location>
        <begin position="7"/>
        <end position="23"/>
    </location>
</feature>
<gene>
    <name evidence="3" type="primary">LOC115886330</name>
</gene>
<dbReference type="KEGG" id="soy:115886330"/>
<name>A0A6J2YDN4_SITOR</name>
<protein>
    <submittedName>
        <fullName evidence="3">Rho GTPase-activating protein gacV-like</fullName>
    </submittedName>
</protein>
<proteinExistence type="predicted"/>
<sequence length="246" mass="27318">MGEAEDILSKSIEEAEESQRGVNEELTIVGETEAMGTSGRGTRQQEQQEGQQQEGTMVSQSGEEEEKEDEESEEEEQEEEEETGVKGYENCSGFNVNVEFNKVKTCIASIRAATTRYSGSKIQFNRAEQTEVSDRLNDLSDIFTAFAIALGEIKGKDRGGKIKGKASVDREGDKLEGIFRMWAKRTEDRFLRLEKCIVENRVVKTPLSLNQGGSMSMGTNEMMTVETPVEIPKTAPILQTKTSLPV</sequence>
<feature type="region of interest" description="Disordered" evidence="1">
    <location>
        <begin position="1"/>
        <end position="89"/>
    </location>
</feature>
<keyword evidence="2" id="KW-1185">Reference proteome</keyword>
<dbReference type="Proteomes" id="UP000504635">
    <property type="component" value="Unplaced"/>
</dbReference>
<dbReference type="AlphaFoldDB" id="A0A6J2YDN4"/>
<dbReference type="InParanoid" id="A0A6J2YDN4"/>
<organism evidence="2 3">
    <name type="scientific">Sitophilus oryzae</name>
    <name type="common">Rice weevil</name>
    <name type="synonym">Curculio oryzae</name>
    <dbReference type="NCBI Taxonomy" id="7048"/>
    <lineage>
        <taxon>Eukaryota</taxon>
        <taxon>Metazoa</taxon>
        <taxon>Ecdysozoa</taxon>
        <taxon>Arthropoda</taxon>
        <taxon>Hexapoda</taxon>
        <taxon>Insecta</taxon>
        <taxon>Pterygota</taxon>
        <taxon>Neoptera</taxon>
        <taxon>Endopterygota</taxon>
        <taxon>Coleoptera</taxon>
        <taxon>Polyphaga</taxon>
        <taxon>Cucujiformia</taxon>
        <taxon>Curculionidae</taxon>
        <taxon>Dryophthorinae</taxon>
        <taxon>Sitophilus</taxon>
    </lineage>
</organism>
<reference evidence="3" key="1">
    <citation type="submission" date="2025-08" db="UniProtKB">
        <authorList>
            <consortium name="RefSeq"/>
        </authorList>
    </citation>
    <scope>IDENTIFICATION</scope>
    <source>
        <tissue evidence="3">Gonads</tissue>
    </source>
</reference>
<evidence type="ECO:0000313" key="2">
    <source>
        <dbReference type="Proteomes" id="UP000504635"/>
    </source>
</evidence>